<evidence type="ECO:0000256" key="1">
    <source>
        <dbReference type="ARBA" id="ARBA00022737"/>
    </source>
</evidence>
<dbReference type="InterPro" id="IPR011990">
    <property type="entry name" value="TPR-like_helical_dom_sf"/>
</dbReference>
<dbReference type="PANTHER" id="PTHR47926">
    <property type="entry name" value="PENTATRICOPEPTIDE REPEAT-CONTAINING PROTEIN"/>
    <property type="match status" value="1"/>
</dbReference>
<evidence type="ECO:0000259" key="4">
    <source>
        <dbReference type="Pfam" id="PF14432"/>
    </source>
</evidence>
<evidence type="ECO:0000256" key="3">
    <source>
        <dbReference type="PROSITE-ProRule" id="PRU00708"/>
    </source>
</evidence>
<dbReference type="NCBIfam" id="TIGR00756">
    <property type="entry name" value="PPR"/>
    <property type="match status" value="3"/>
</dbReference>
<dbReference type="Pfam" id="PF20430">
    <property type="entry name" value="Eplus_motif"/>
    <property type="match status" value="1"/>
</dbReference>
<feature type="domain" description="DYW" evidence="4">
    <location>
        <begin position="400"/>
        <end position="492"/>
    </location>
</feature>
<keyword evidence="2" id="KW-0809">Transit peptide</keyword>
<evidence type="ECO:0000313" key="6">
    <source>
        <dbReference type="Proteomes" id="UP001054889"/>
    </source>
</evidence>
<dbReference type="FunFam" id="1.25.40.10:FF:000361">
    <property type="entry name" value="Pentatricopeptide repeat-containing protein chloroplastic"/>
    <property type="match status" value="1"/>
</dbReference>
<dbReference type="InterPro" id="IPR046960">
    <property type="entry name" value="PPR_At4g14850-like_plant"/>
</dbReference>
<dbReference type="InterPro" id="IPR002885">
    <property type="entry name" value="PPR_rpt"/>
</dbReference>
<gene>
    <name evidence="5" type="primary">ga04275</name>
    <name evidence="5" type="ORF">PR202_ga04275</name>
</gene>
<dbReference type="AlphaFoldDB" id="A0AAV5BRD2"/>
<sequence length="492" mass="54985">MLRAGTRPDHFTLPYVLKACGELPSYRSGSTFHGLICCNGFESNVFVCNALVAMYARCGYLEEASLVFDEITQRGIDDVISWNSIVAAHVKGSNPWTALDLFSKMTMIVHEKATNERSDIISIVNILPACASLKALPQTKEIHGYSIRNGTFPDAFVGNGLIDAYAKCGSFKYARSMFDSIPRNQRNVVTWTVMIGGYAQYGDSNDAMKLFSNMVSKQYTVAPNAYTVSCILMACAHLAALRMGKQIHAYVIRHHRAEHYACVIDLLARSGRLDKAWKTVEEMPMEPTAVIWVALLSACRVHSNVELAEYALNKLIEMKTENDGSYTLISNIYASARRWKDVARIRQLMKNSGIKKRPGCSWVQSKKGTASFFVGDRSHPLSPEIYALLERLIDRIKAMGYVPETNFALHDVDDEEKNNLLVEHSEKLALAYGLLTTSAGCPIRITKNLRVCGDCHNAFTYISKIVDHEIIVRDSSRFHHFKNGSCSCGGYW</sequence>
<dbReference type="InterPro" id="IPR046849">
    <property type="entry name" value="E2_motif"/>
</dbReference>
<dbReference type="SUPFAM" id="SSF48452">
    <property type="entry name" value="TPR-like"/>
    <property type="match status" value="1"/>
</dbReference>
<dbReference type="InterPro" id="IPR046848">
    <property type="entry name" value="E_motif"/>
</dbReference>
<evidence type="ECO:0000313" key="5">
    <source>
        <dbReference type="EMBL" id="GJM88235.1"/>
    </source>
</evidence>
<keyword evidence="1" id="KW-0677">Repeat</keyword>
<keyword evidence="6" id="KW-1185">Reference proteome</keyword>
<dbReference type="InterPro" id="IPR032867">
    <property type="entry name" value="DYW_dom"/>
</dbReference>
<reference evidence="5" key="2">
    <citation type="submission" date="2021-12" db="EMBL/GenBank/DDBJ databases">
        <title>Resequencing data analysis of finger millet.</title>
        <authorList>
            <person name="Hatakeyama M."/>
            <person name="Aluri S."/>
            <person name="Balachadran M.T."/>
            <person name="Sivarajan S.R."/>
            <person name="Poveda L."/>
            <person name="Shimizu-Inatsugi R."/>
            <person name="Schlapbach R."/>
            <person name="Sreeman S.M."/>
            <person name="Shimizu K.K."/>
        </authorList>
    </citation>
    <scope>NUCLEOTIDE SEQUENCE</scope>
</reference>
<comment type="caution">
    <text evidence="5">The sequence shown here is derived from an EMBL/GenBank/DDBJ whole genome shotgun (WGS) entry which is preliminary data.</text>
</comment>
<feature type="repeat" description="PPR" evidence="3">
    <location>
        <begin position="44"/>
        <end position="78"/>
    </location>
</feature>
<proteinExistence type="predicted"/>
<dbReference type="PROSITE" id="PS51375">
    <property type="entry name" value="PPR"/>
    <property type="match status" value="2"/>
</dbReference>
<accession>A0AAV5BRD2</accession>
<dbReference type="Gene3D" id="1.25.40.10">
    <property type="entry name" value="Tetratricopeptide repeat domain"/>
    <property type="match status" value="3"/>
</dbReference>
<dbReference type="GO" id="GO:0003723">
    <property type="term" value="F:RNA binding"/>
    <property type="evidence" value="ECO:0007669"/>
    <property type="project" value="InterPro"/>
</dbReference>
<feature type="repeat" description="PPR" evidence="3">
    <location>
        <begin position="187"/>
        <end position="221"/>
    </location>
</feature>
<dbReference type="Pfam" id="PF13041">
    <property type="entry name" value="PPR_2"/>
    <property type="match status" value="1"/>
</dbReference>
<organism evidence="5 6">
    <name type="scientific">Eleusine coracana subsp. coracana</name>
    <dbReference type="NCBI Taxonomy" id="191504"/>
    <lineage>
        <taxon>Eukaryota</taxon>
        <taxon>Viridiplantae</taxon>
        <taxon>Streptophyta</taxon>
        <taxon>Embryophyta</taxon>
        <taxon>Tracheophyta</taxon>
        <taxon>Spermatophyta</taxon>
        <taxon>Magnoliopsida</taxon>
        <taxon>Liliopsida</taxon>
        <taxon>Poales</taxon>
        <taxon>Poaceae</taxon>
        <taxon>PACMAD clade</taxon>
        <taxon>Chloridoideae</taxon>
        <taxon>Cynodonteae</taxon>
        <taxon>Eleusininae</taxon>
        <taxon>Eleusine</taxon>
    </lineage>
</organism>
<dbReference type="FunFam" id="1.25.40.10:FF:000967">
    <property type="entry name" value="Pentatricopeptide repeat-containing protein"/>
    <property type="match status" value="1"/>
</dbReference>
<dbReference type="PANTHER" id="PTHR47926:SF445">
    <property type="entry name" value="DYW DOMAIN-CONTAINING PROTEIN"/>
    <property type="match status" value="1"/>
</dbReference>
<dbReference type="Pfam" id="PF20431">
    <property type="entry name" value="E_motif"/>
    <property type="match status" value="1"/>
</dbReference>
<name>A0AAV5BRD2_ELECO</name>
<dbReference type="GO" id="GO:0008270">
    <property type="term" value="F:zinc ion binding"/>
    <property type="evidence" value="ECO:0007669"/>
    <property type="project" value="InterPro"/>
</dbReference>
<reference evidence="5" key="1">
    <citation type="journal article" date="2018" name="DNA Res.">
        <title>Multiple hybrid de novo genome assembly of finger millet, an orphan allotetraploid crop.</title>
        <authorList>
            <person name="Hatakeyama M."/>
            <person name="Aluri S."/>
            <person name="Balachadran M.T."/>
            <person name="Sivarajan S.R."/>
            <person name="Patrignani A."/>
            <person name="Gruter S."/>
            <person name="Poveda L."/>
            <person name="Shimizu-Inatsugi R."/>
            <person name="Baeten J."/>
            <person name="Francoijs K.J."/>
            <person name="Nataraja K.N."/>
            <person name="Reddy Y.A.N."/>
            <person name="Phadnis S."/>
            <person name="Ravikumar R.L."/>
            <person name="Schlapbach R."/>
            <person name="Sreeman S.M."/>
            <person name="Shimizu K.K."/>
        </authorList>
    </citation>
    <scope>NUCLEOTIDE SEQUENCE</scope>
</reference>
<evidence type="ECO:0000256" key="2">
    <source>
        <dbReference type="ARBA" id="ARBA00022946"/>
    </source>
</evidence>
<dbReference type="Pfam" id="PF01535">
    <property type="entry name" value="PPR"/>
    <property type="match status" value="4"/>
</dbReference>
<dbReference type="EMBL" id="BQKI01000002">
    <property type="protein sequence ID" value="GJM88235.1"/>
    <property type="molecule type" value="Genomic_DNA"/>
</dbReference>
<dbReference type="Pfam" id="PF14432">
    <property type="entry name" value="DYW_deaminase"/>
    <property type="match status" value="1"/>
</dbReference>
<dbReference type="GO" id="GO:0009451">
    <property type="term" value="P:RNA modification"/>
    <property type="evidence" value="ECO:0007669"/>
    <property type="project" value="InterPro"/>
</dbReference>
<dbReference type="FunFam" id="1.25.40.10:FF:000366">
    <property type="entry name" value="Pentatricopeptide (PPR) repeat-containing protein"/>
    <property type="match status" value="1"/>
</dbReference>
<protein>
    <recommendedName>
        <fullName evidence="4">DYW domain-containing protein</fullName>
    </recommendedName>
</protein>
<dbReference type="Proteomes" id="UP001054889">
    <property type="component" value="Unassembled WGS sequence"/>
</dbReference>